<proteinExistence type="predicted"/>
<comment type="caution">
    <text evidence="1">The sequence shown here is derived from an EMBL/GenBank/DDBJ whole genome shotgun (WGS) entry which is preliminary data.</text>
</comment>
<gene>
    <name evidence="1" type="ORF">HanXRQr2_Chr16g0752251</name>
</gene>
<dbReference type="EMBL" id="MNCJ02000331">
    <property type="protein sequence ID" value="KAF5760333.1"/>
    <property type="molecule type" value="Genomic_DNA"/>
</dbReference>
<keyword evidence="2" id="KW-1185">Reference proteome</keyword>
<protein>
    <submittedName>
        <fullName evidence="1">Uncharacterized protein</fullName>
    </submittedName>
</protein>
<sequence>MECTQSSINTKLQVVTTALEELKEERSSKKLCLLEAKRLGADVKELEVEWGTLESEIDLLEHTANVLRMNLVQPQLPVVEPQTCEGKTLLKKPLTP</sequence>
<dbReference type="Proteomes" id="UP000215914">
    <property type="component" value="Unassembled WGS sequence"/>
</dbReference>
<reference evidence="1" key="1">
    <citation type="journal article" date="2017" name="Nature">
        <title>The sunflower genome provides insights into oil metabolism, flowering and Asterid evolution.</title>
        <authorList>
            <person name="Badouin H."/>
            <person name="Gouzy J."/>
            <person name="Grassa C.J."/>
            <person name="Murat F."/>
            <person name="Staton S.E."/>
            <person name="Cottret L."/>
            <person name="Lelandais-Briere C."/>
            <person name="Owens G.L."/>
            <person name="Carrere S."/>
            <person name="Mayjonade B."/>
            <person name="Legrand L."/>
            <person name="Gill N."/>
            <person name="Kane N.C."/>
            <person name="Bowers J.E."/>
            <person name="Hubner S."/>
            <person name="Bellec A."/>
            <person name="Berard A."/>
            <person name="Berges H."/>
            <person name="Blanchet N."/>
            <person name="Boniface M.C."/>
            <person name="Brunel D."/>
            <person name="Catrice O."/>
            <person name="Chaidir N."/>
            <person name="Claudel C."/>
            <person name="Donnadieu C."/>
            <person name="Faraut T."/>
            <person name="Fievet G."/>
            <person name="Helmstetter N."/>
            <person name="King M."/>
            <person name="Knapp S.J."/>
            <person name="Lai Z."/>
            <person name="Le Paslier M.C."/>
            <person name="Lippi Y."/>
            <person name="Lorenzon L."/>
            <person name="Mandel J.R."/>
            <person name="Marage G."/>
            <person name="Marchand G."/>
            <person name="Marquand E."/>
            <person name="Bret-Mestries E."/>
            <person name="Morien E."/>
            <person name="Nambeesan S."/>
            <person name="Nguyen T."/>
            <person name="Pegot-Espagnet P."/>
            <person name="Pouilly N."/>
            <person name="Raftis F."/>
            <person name="Sallet E."/>
            <person name="Schiex T."/>
            <person name="Thomas J."/>
            <person name="Vandecasteele C."/>
            <person name="Vares D."/>
            <person name="Vear F."/>
            <person name="Vautrin S."/>
            <person name="Crespi M."/>
            <person name="Mangin B."/>
            <person name="Burke J.M."/>
            <person name="Salse J."/>
            <person name="Munos S."/>
            <person name="Vincourt P."/>
            <person name="Rieseberg L.H."/>
            <person name="Langlade N.B."/>
        </authorList>
    </citation>
    <scope>NUCLEOTIDE SEQUENCE</scope>
    <source>
        <tissue evidence="1">Leaves</tissue>
    </source>
</reference>
<accession>A0A9K3GYY9</accession>
<organism evidence="1 2">
    <name type="scientific">Helianthus annuus</name>
    <name type="common">Common sunflower</name>
    <dbReference type="NCBI Taxonomy" id="4232"/>
    <lineage>
        <taxon>Eukaryota</taxon>
        <taxon>Viridiplantae</taxon>
        <taxon>Streptophyta</taxon>
        <taxon>Embryophyta</taxon>
        <taxon>Tracheophyta</taxon>
        <taxon>Spermatophyta</taxon>
        <taxon>Magnoliopsida</taxon>
        <taxon>eudicotyledons</taxon>
        <taxon>Gunneridae</taxon>
        <taxon>Pentapetalae</taxon>
        <taxon>asterids</taxon>
        <taxon>campanulids</taxon>
        <taxon>Asterales</taxon>
        <taxon>Asteraceae</taxon>
        <taxon>Asteroideae</taxon>
        <taxon>Heliantheae alliance</taxon>
        <taxon>Heliantheae</taxon>
        <taxon>Helianthus</taxon>
    </lineage>
</organism>
<name>A0A9K3GYY9_HELAN</name>
<dbReference type="AlphaFoldDB" id="A0A9K3GYY9"/>
<evidence type="ECO:0000313" key="1">
    <source>
        <dbReference type="EMBL" id="KAF5760333.1"/>
    </source>
</evidence>
<evidence type="ECO:0000313" key="2">
    <source>
        <dbReference type="Proteomes" id="UP000215914"/>
    </source>
</evidence>
<reference evidence="1" key="2">
    <citation type="submission" date="2020-06" db="EMBL/GenBank/DDBJ databases">
        <title>Helianthus annuus Genome sequencing and assembly Release 2.</title>
        <authorList>
            <person name="Gouzy J."/>
            <person name="Langlade N."/>
            <person name="Munos S."/>
        </authorList>
    </citation>
    <scope>NUCLEOTIDE SEQUENCE</scope>
    <source>
        <tissue evidence="1">Leaves</tissue>
    </source>
</reference>
<dbReference type="Gramene" id="mRNA:HanXRQr2_Chr16g0752251">
    <property type="protein sequence ID" value="CDS:HanXRQr2_Chr16g0752251.1"/>
    <property type="gene ID" value="HanXRQr2_Chr16g0752251"/>
</dbReference>